<keyword evidence="5" id="KW-1185">Reference proteome</keyword>
<dbReference type="InterPro" id="IPR029045">
    <property type="entry name" value="ClpP/crotonase-like_dom_sf"/>
</dbReference>
<evidence type="ECO:0000256" key="2">
    <source>
        <dbReference type="ARBA" id="ARBA00023140"/>
    </source>
</evidence>
<sequence>MTEDRVRDTAVRVDSSGPVVRITLDGPEQLNALGPTTVPELIRVLEEAGADEQVRAVVLTGEGRAFCVGANLAPGAIGDAQAAMDAAGRLITTITDLDVPVIVAANGPAVGFGAAILAAADLAVAAESAYVLLTFTAIGLVPDGGTTYTLPSTVGRALAGEMALTGRRLSADEALASGLVSRVVPDADLAATAGALADEVLARPRRAVALSKHALNAHSAAPLAAALEHETRAQVELLASEEFAERTERFRAARGR</sequence>
<dbReference type="GO" id="GO:0004165">
    <property type="term" value="F:delta(3)-delta(2)-enoyl-CoA isomerase activity"/>
    <property type="evidence" value="ECO:0007669"/>
    <property type="project" value="UniProtKB-ARBA"/>
</dbReference>
<dbReference type="Proteomes" id="UP000554054">
    <property type="component" value="Unassembled WGS sequence"/>
</dbReference>
<gene>
    <name evidence="4" type="ORF">BJY20_000332</name>
</gene>
<name>A0A852VNB0_9MICO</name>
<evidence type="ECO:0000256" key="1">
    <source>
        <dbReference type="ARBA" id="ARBA00004275"/>
    </source>
</evidence>
<protein>
    <submittedName>
        <fullName evidence="4">Enoyl-CoA hydratase/carnithine racemase</fullName>
    </submittedName>
</protein>
<keyword evidence="3" id="KW-0413">Isomerase</keyword>
<evidence type="ECO:0000313" key="5">
    <source>
        <dbReference type="Proteomes" id="UP000554054"/>
    </source>
</evidence>
<organism evidence="4 5">
    <name type="scientific">Janibacter cremeus</name>
    <dbReference type="NCBI Taxonomy" id="1285192"/>
    <lineage>
        <taxon>Bacteria</taxon>
        <taxon>Bacillati</taxon>
        <taxon>Actinomycetota</taxon>
        <taxon>Actinomycetes</taxon>
        <taxon>Micrococcales</taxon>
        <taxon>Intrasporangiaceae</taxon>
        <taxon>Janibacter</taxon>
    </lineage>
</organism>
<dbReference type="Pfam" id="PF00378">
    <property type="entry name" value="ECH_1"/>
    <property type="match status" value="1"/>
</dbReference>
<evidence type="ECO:0000313" key="4">
    <source>
        <dbReference type="EMBL" id="NYF96940.1"/>
    </source>
</evidence>
<dbReference type="PANTHER" id="PTHR43684">
    <property type="match status" value="1"/>
</dbReference>
<dbReference type="RefSeq" id="WP_185989933.1">
    <property type="nucleotide sequence ID" value="NZ_JACCAE010000001.1"/>
</dbReference>
<dbReference type="Gene3D" id="3.90.226.10">
    <property type="entry name" value="2-enoyl-CoA Hydratase, Chain A, domain 1"/>
    <property type="match status" value="1"/>
</dbReference>
<proteinExistence type="predicted"/>
<accession>A0A852VNB0</accession>
<dbReference type="PANTHER" id="PTHR43684:SF1">
    <property type="entry name" value="ENOYL-COA DELTA ISOMERASE 2"/>
    <property type="match status" value="1"/>
</dbReference>
<dbReference type="InterPro" id="IPR051053">
    <property type="entry name" value="ECH/Chromodomain_protein"/>
</dbReference>
<dbReference type="AlphaFoldDB" id="A0A852VNB0"/>
<evidence type="ECO:0000256" key="3">
    <source>
        <dbReference type="ARBA" id="ARBA00023235"/>
    </source>
</evidence>
<comment type="subcellular location">
    <subcellularLocation>
        <location evidence="1">Peroxisome</location>
    </subcellularLocation>
</comment>
<dbReference type="CDD" id="cd06558">
    <property type="entry name" value="crotonase-like"/>
    <property type="match status" value="1"/>
</dbReference>
<dbReference type="EMBL" id="JACCAE010000001">
    <property type="protein sequence ID" value="NYF96940.1"/>
    <property type="molecule type" value="Genomic_DNA"/>
</dbReference>
<keyword evidence="2" id="KW-0576">Peroxisome</keyword>
<dbReference type="InterPro" id="IPR001753">
    <property type="entry name" value="Enoyl-CoA_hydra/iso"/>
</dbReference>
<dbReference type="SUPFAM" id="SSF52096">
    <property type="entry name" value="ClpP/crotonase"/>
    <property type="match status" value="1"/>
</dbReference>
<reference evidence="4 5" key="1">
    <citation type="submission" date="2020-07" db="EMBL/GenBank/DDBJ databases">
        <title>Sequencing the genomes of 1000 actinobacteria strains.</title>
        <authorList>
            <person name="Klenk H.-P."/>
        </authorList>
    </citation>
    <scope>NUCLEOTIDE SEQUENCE [LARGE SCALE GENOMIC DNA]</scope>
    <source>
        <strain evidence="4 5">DSM 26154</strain>
    </source>
</reference>
<comment type="caution">
    <text evidence="4">The sequence shown here is derived from an EMBL/GenBank/DDBJ whole genome shotgun (WGS) entry which is preliminary data.</text>
</comment>